<dbReference type="EMBL" id="JASBWS010000059">
    <property type="protein sequence ID" value="KAJ9103318.1"/>
    <property type="molecule type" value="Genomic_DNA"/>
</dbReference>
<dbReference type="Proteomes" id="UP001230649">
    <property type="component" value="Unassembled WGS sequence"/>
</dbReference>
<name>A0ACC2VVW2_9TREE</name>
<reference evidence="1" key="1">
    <citation type="submission" date="2023-04" db="EMBL/GenBank/DDBJ databases">
        <title>Draft Genome sequencing of Naganishia species isolated from polar environments using Oxford Nanopore Technology.</title>
        <authorList>
            <person name="Leo P."/>
            <person name="Venkateswaran K."/>
        </authorList>
    </citation>
    <scope>NUCLEOTIDE SEQUENCE</scope>
    <source>
        <strain evidence="1">MNA-CCFEE 5262</strain>
    </source>
</reference>
<accession>A0ACC2VVW2</accession>
<proteinExistence type="predicted"/>
<sequence length="277" mass="30720">MSPATTAAEVQSQWALPEPGTWDTMSQQFTSYSNQSTPGGFASAYWAGASIYNGSEPEHARLALQVMDDPYQPSVRHSAIEAPEASHQVGYFAAEYSAFLDSRDSVLIVTLSTGQGRQTDWLIGPYGSLASTSWQPEVDSLQDASSSIGSHFLYRFNHPSSAPEKELAPQPEDYDKLAQKCVEQGCQVNLPLPLPEREYPDNCINHWMGKTRHEDGYEAAQECAKKGCDEPVTYPVPGLFAYLCSEHRRKALIEGPRWQGRRRNVNVKSSKSSKQLL</sequence>
<comment type="caution">
    <text evidence="1">The sequence shown here is derived from an EMBL/GenBank/DDBJ whole genome shotgun (WGS) entry which is preliminary data.</text>
</comment>
<evidence type="ECO:0000313" key="2">
    <source>
        <dbReference type="Proteomes" id="UP001230649"/>
    </source>
</evidence>
<organism evidence="1 2">
    <name type="scientific">Naganishia adeliensis</name>
    <dbReference type="NCBI Taxonomy" id="92952"/>
    <lineage>
        <taxon>Eukaryota</taxon>
        <taxon>Fungi</taxon>
        <taxon>Dikarya</taxon>
        <taxon>Basidiomycota</taxon>
        <taxon>Agaricomycotina</taxon>
        <taxon>Tremellomycetes</taxon>
        <taxon>Filobasidiales</taxon>
        <taxon>Filobasidiaceae</taxon>
        <taxon>Naganishia</taxon>
    </lineage>
</organism>
<keyword evidence="2" id="KW-1185">Reference proteome</keyword>
<protein>
    <submittedName>
        <fullName evidence="1">Uncharacterized protein</fullName>
    </submittedName>
</protein>
<evidence type="ECO:0000313" key="1">
    <source>
        <dbReference type="EMBL" id="KAJ9103318.1"/>
    </source>
</evidence>
<gene>
    <name evidence="1" type="ORF">QFC20_004795</name>
</gene>